<organism evidence="1 2">
    <name type="scientific">Algoriphagus winogradskyi</name>
    <dbReference type="NCBI Taxonomy" id="237017"/>
    <lineage>
        <taxon>Bacteria</taxon>
        <taxon>Pseudomonadati</taxon>
        <taxon>Bacteroidota</taxon>
        <taxon>Cytophagia</taxon>
        <taxon>Cytophagales</taxon>
        <taxon>Cyclobacteriaceae</taxon>
        <taxon>Algoriphagus</taxon>
    </lineage>
</organism>
<comment type="caution">
    <text evidence="1">The sequence shown here is derived from an EMBL/GenBank/DDBJ whole genome shotgun (WGS) entry which is preliminary data.</text>
</comment>
<dbReference type="Proteomes" id="UP001157915">
    <property type="component" value="Unassembled WGS sequence"/>
</dbReference>
<gene>
    <name evidence="1" type="ORF">SAMN06265367_106246</name>
</gene>
<evidence type="ECO:0000313" key="1">
    <source>
        <dbReference type="EMBL" id="SMP30069.1"/>
    </source>
</evidence>
<keyword evidence="2" id="KW-1185">Reference proteome</keyword>
<name>A0ABY1PBM0_9BACT</name>
<dbReference type="RefSeq" id="WP_283413977.1">
    <property type="nucleotide sequence ID" value="NZ_FXUA01000006.1"/>
</dbReference>
<dbReference type="EMBL" id="FXUA01000006">
    <property type="protein sequence ID" value="SMP30069.1"/>
    <property type="molecule type" value="Genomic_DNA"/>
</dbReference>
<sequence length="202" mass="23142">MKIIGVFIVLSCLVGCDQSPSSNNNSHHVYEFVNWLFAYENILNDSLILLQSEANSTWAVEYLENSSDIEDLTELKGLSSKNLNSFLSSTEWETILIQSTDRFVFDSAMLDSHIHLINQKEIENILSTHPEKFEQSGLFDLSNMYRSYQIISKPIFFKNGKFVVIYIETGTLDLMDGSRGLAFYERVLEGWEKISVVSLEKM</sequence>
<accession>A0ABY1PBM0</accession>
<proteinExistence type="predicted"/>
<reference evidence="1 2" key="1">
    <citation type="submission" date="2017-05" db="EMBL/GenBank/DDBJ databases">
        <authorList>
            <person name="Varghese N."/>
            <person name="Submissions S."/>
        </authorList>
    </citation>
    <scope>NUCLEOTIDE SEQUENCE [LARGE SCALE GENOMIC DNA]</scope>
    <source>
        <strain evidence="1 2">DSM 15360</strain>
    </source>
</reference>
<evidence type="ECO:0000313" key="2">
    <source>
        <dbReference type="Proteomes" id="UP001157915"/>
    </source>
</evidence>
<protein>
    <submittedName>
        <fullName evidence="1">Uncharacterized protein</fullName>
    </submittedName>
</protein>